<evidence type="ECO:0000313" key="2">
    <source>
        <dbReference type="Proteomes" id="UP001187192"/>
    </source>
</evidence>
<evidence type="ECO:0000313" key="1">
    <source>
        <dbReference type="EMBL" id="GMN52720.1"/>
    </source>
</evidence>
<accession>A0AA88DCA4</accession>
<dbReference type="Gramene" id="FCD_00015722-RA">
    <property type="protein sequence ID" value="FCD_00015722-RA:cds"/>
    <property type="gene ID" value="FCD_00015722"/>
</dbReference>
<name>A0AA88DCA4_FICCA</name>
<dbReference type="EMBL" id="BTGU01000043">
    <property type="protein sequence ID" value="GMN52720.1"/>
    <property type="molecule type" value="Genomic_DNA"/>
</dbReference>
<sequence length="115" mass="12819">MEKPEGYPEVVTEDQAMPSTSCFSGMKDDMSLLESGLLGKCCGLKARIRRALFPYQDQFLDVEFEPRFAPVAEEFEGGRQAVGGEFGGGHVKEVEPPLRNEWIKVRTINPDGDDH</sequence>
<organism evidence="1 2">
    <name type="scientific">Ficus carica</name>
    <name type="common">Common fig</name>
    <dbReference type="NCBI Taxonomy" id="3494"/>
    <lineage>
        <taxon>Eukaryota</taxon>
        <taxon>Viridiplantae</taxon>
        <taxon>Streptophyta</taxon>
        <taxon>Embryophyta</taxon>
        <taxon>Tracheophyta</taxon>
        <taxon>Spermatophyta</taxon>
        <taxon>Magnoliopsida</taxon>
        <taxon>eudicotyledons</taxon>
        <taxon>Gunneridae</taxon>
        <taxon>Pentapetalae</taxon>
        <taxon>rosids</taxon>
        <taxon>fabids</taxon>
        <taxon>Rosales</taxon>
        <taxon>Moraceae</taxon>
        <taxon>Ficeae</taxon>
        <taxon>Ficus</taxon>
    </lineage>
</organism>
<keyword evidence="2" id="KW-1185">Reference proteome</keyword>
<gene>
    <name evidence="1" type="ORF">TIFTF001_021865</name>
</gene>
<dbReference type="AlphaFoldDB" id="A0AA88DCA4"/>
<proteinExistence type="predicted"/>
<protein>
    <submittedName>
        <fullName evidence="1">Uncharacterized protein</fullName>
    </submittedName>
</protein>
<dbReference type="Proteomes" id="UP001187192">
    <property type="component" value="Unassembled WGS sequence"/>
</dbReference>
<comment type="caution">
    <text evidence="1">The sequence shown here is derived from an EMBL/GenBank/DDBJ whole genome shotgun (WGS) entry which is preliminary data.</text>
</comment>
<reference evidence="1" key="1">
    <citation type="submission" date="2023-07" db="EMBL/GenBank/DDBJ databases">
        <title>draft genome sequence of fig (Ficus carica).</title>
        <authorList>
            <person name="Takahashi T."/>
            <person name="Nishimura K."/>
        </authorList>
    </citation>
    <scope>NUCLEOTIDE SEQUENCE</scope>
</reference>